<dbReference type="EMBL" id="QSBY01000001">
    <property type="protein sequence ID" value="RHW74506.1"/>
    <property type="molecule type" value="Genomic_DNA"/>
</dbReference>
<protein>
    <submittedName>
        <fullName evidence="1">Uncharacterized protein</fullName>
    </submittedName>
</protein>
<organism evidence="1">
    <name type="scientific">Trypanosoma brucei equiperdum</name>
    <dbReference type="NCBI Taxonomy" id="630700"/>
    <lineage>
        <taxon>Eukaryota</taxon>
        <taxon>Discoba</taxon>
        <taxon>Euglenozoa</taxon>
        <taxon>Kinetoplastea</taxon>
        <taxon>Metakinetoplastina</taxon>
        <taxon>Trypanosomatida</taxon>
        <taxon>Trypanosomatidae</taxon>
        <taxon>Trypanosoma</taxon>
    </lineage>
</organism>
<gene>
    <name evidence="1" type="ORF">DPX39_010044200</name>
</gene>
<reference evidence="1" key="1">
    <citation type="submission" date="2018-09" db="EMBL/GenBank/DDBJ databases">
        <title>whole genome sequence of T. equiperdum IVM-t1 strain.</title>
        <authorList>
            <person name="Suganuma K."/>
        </authorList>
    </citation>
    <scope>NUCLEOTIDE SEQUENCE [LARGE SCALE GENOMIC DNA]</scope>
    <source>
        <strain evidence="1">IVM-t1</strain>
    </source>
</reference>
<proteinExistence type="predicted"/>
<dbReference type="Proteomes" id="UP000266743">
    <property type="component" value="Chromosome 1"/>
</dbReference>
<sequence>MRGSGIEVKTLTHKSKGRVRVCVREDWETEKGNEEAIEGSEMFRELQKFKTVAAPQKCFVKSHICFSPLLFLLLYPSVCWKVFIPLFYFSLLLLLSLHWRI</sequence>
<dbReference type="AlphaFoldDB" id="A0A3L6LED4"/>
<evidence type="ECO:0000313" key="1">
    <source>
        <dbReference type="EMBL" id="RHW74506.1"/>
    </source>
</evidence>
<comment type="caution">
    <text evidence="1">The sequence shown here is derived from an EMBL/GenBank/DDBJ whole genome shotgun (WGS) entry which is preliminary data.</text>
</comment>
<name>A0A3L6LED4_9TRYP</name>
<accession>A0A3L6LED4</accession>